<dbReference type="SUPFAM" id="SSF55729">
    <property type="entry name" value="Acyl-CoA N-acyltransferases (Nat)"/>
    <property type="match status" value="1"/>
</dbReference>
<dbReference type="Gene3D" id="3.40.630.30">
    <property type="match status" value="1"/>
</dbReference>
<dbReference type="PANTHER" id="PTHR43610">
    <property type="entry name" value="BLL6696 PROTEIN"/>
    <property type="match status" value="1"/>
</dbReference>
<dbReference type="Proteomes" id="UP000235739">
    <property type="component" value="Unassembled WGS sequence"/>
</dbReference>
<dbReference type="Pfam" id="PF13302">
    <property type="entry name" value="Acetyltransf_3"/>
    <property type="match status" value="1"/>
</dbReference>
<dbReference type="RefSeq" id="WP_102598354.1">
    <property type="nucleotide sequence ID" value="NZ_JBQDNZ010000001.1"/>
</dbReference>
<sequence>MALSAAQNLPHAQAPTMEYAGVRLEQLSLEHAPDLVALAEQGQLDDAWFASTPTAQAMAENIEHRLDLQQAGKMAPFAIIDLATGRAVGATTYLNIDAANHRLEIGSTFLAISAQGTGINPAAKYLLLQRAFEQLECYSVAFCTHWHNAASRAAITRLGAKQDGVLRNHKYDPVTGTLRDTVLFSILPHEWPAVRTQLNARLARHGRI</sequence>
<comment type="caution">
    <text evidence="2">The sequence shown here is derived from an EMBL/GenBank/DDBJ whole genome shotgun (WGS) entry which is preliminary data.</text>
</comment>
<dbReference type="InterPro" id="IPR000182">
    <property type="entry name" value="GNAT_dom"/>
</dbReference>
<dbReference type="PANTHER" id="PTHR43610:SF1">
    <property type="entry name" value="N-ACETYLTRANSFERASE DOMAIN-CONTAINING PROTEIN"/>
    <property type="match status" value="1"/>
</dbReference>
<proteinExistence type="predicted"/>
<accession>A0A2N7S735</accession>
<dbReference type="GO" id="GO:0016747">
    <property type="term" value="F:acyltransferase activity, transferring groups other than amino-acyl groups"/>
    <property type="evidence" value="ECO:0007669"/>
    <property type="project" value="InterPro"/>
</dbReference>
<evidence type="ECO:0000313" key="3">
    <source>
        <dbReference type="Proteomes" id="UP000235739"/>
    </source>
</evidence>
<dbReference type="PROSITE" id="PS51186">
    <property type="entry name" value="GNAT"/>
    <property type="match status" value="1"/>
</dbReference>
<keyword evidence="2" id="KW-0808">Transferase</keyword>
<gene>
    <name evidence="2" type="ORF">CIK84_00660</name>
</gene>
<evidence type="ECO:0000313" key="2">
    <source>
        <dbReference type="EMBL" id="PMQ21948.1"/>
    </source>
</evidence>
<dbReference type="AlphaFoldDB" id="A0A2N7S735"/>
<name>A0A2N7S735_9MICC</name>
<organism evidence="2 3">
    <name type="scientific">Glutamicibacter arilaitensis</name>
    <dbReference type="NCBI Taxonomy" id="256701"/>
    <lineage>
        <taxon>Bacteria</taxon>
        <taxon>Bacillati</taxon>
        <taxon>Actinomycetota</taxon>
        <taxon>Actinomycetes</taxon>
        <taxon>Micrococcales</taxon>
        <taxon>Micrococcaceae</taxon>
        <taxon>Glutamicibacter</taxon>
    </lineage>
</organism>
<dbReference type="EMBL" id="PNQX01000001">
    <property type="protein sequence ID" value="PMQ21948.1"/>
    <property type="molecule type" value="Genomic_DNA"/>
</dbReference>
<feature type="domain" description="N-acetyltransferase" evidence="1">
    <location>
        <begin position="22"/>
        <end position="181"/>
    </location>
</feature>
<dbReference type="InterPro" id="IPR016181">
    <property type="entry name" value="Acyl_CoA_acyltransferase"/>
</dbReference>
<evidence type="ECO:0000259" key="1">
    <source>
        <dbReference type="PROSITE" id="PS51186"/>
    </source>
</evidence>
<protein>
    <submittedName>
        <fullName evidence="2">N-acetyltransferase</fullName>
    </submittedName>
</protein>
<reference evidence="2 3" key="1">
    <citation type="journal article" date="2017" name="Elife">
        <title>Extensive horizontal gene transfer in cheese-associated bacteria.</title>
        <authorList>
            <person name="Bonham K.S."/>
            <person name="Wolfe B.E."/>
            <person name="Dutton R.J."/>
        </authorList>
    </citation>
    <scope>NUCLEOTIDE SEQUENCE [LARGE SCALE GENOMIC DNA]</scope>
    <source>
        <strain evidence="2 3">JB182</strain>
    </source>
</reference>